<evidence type="ECO:0000256" key="11">
    <source>
        <dbReference type="ARBA" id="ARBA00029986"/>
    </source>
</evidence>
<dbReference type="AlphaFoldDB" id="A0A1M6KDP0"/>
<dbReference type="EC" id="5.2.1.8" evidence="3 12"/>
<keyword evidence="9 12" id="KW-0131">Cell cycle</keyword>
<evidence type="ECO:0000313" key="17">
    <source>
        <dbReference type="EMBL" id="SHJ57064.1"/>
    </source>
</evidence>
<dbReference type="EMBL" id="FQYT01000026">
    <property type="protein sequence ID" value="SHJ57064.1"/>
    <property type="molecule type" value="Genomic_DNA"/>
</dbReference>
<organism evidence="17 18">
    <name type="scientific">Parasporobacterium paucivorans DSM 15970</name>
    <dbReference type="NCBI Taxonomy" id="1122934"/>
    <lineage>
        <taxon>Bacteria</taxon>
        <taxon>Bacillati</taxon>
        <taxon>Bacillota</taxon>
        <taxon>Clostridia</taxon>
        <taxon>Lachnospirales</taxon>
        <taxon>Lachnospiraceae</taxon>
        <taxon>Parasporobacterium</taxon>
    </lineage>
</organism>
<evidence type="ECO:0000256" key="4">
    <source>
        <dbReference type="ARBA" id="ARBA00016902"/>
    </source>
</evidence>
<evidence type="ECO:0000256" key="10">
    <source>
        <dbReference type="ARBA" id="ARBA00024849"/>
    </source>
</evidence>
<evidence type="ECO:0000256" key="14">
    <source>
        <dbReference type="RuleBase" id="RU003914"/>
    </source>
</evidence>
<dbReference type="InterPro" id="IPR008881">
    <property type="entry name" value="Trigger_fac_ribosome-bd_bac"/>
</dbReference>
<evidence type="ECO:0000256" key="13">
    <source>
        <dbReference type="PROSITE-ProRule" id="PRU00277"/>
    </source>
</evidence>
<dbReference type="GO" id="GO:0051083">
    <property type="term" value="P:'de novo' cotranslational protein folding"/>
    <property type="evidence" value="ECO:0007669"/>
    <property type="project" value="TreeGrafter"/>
</dbReference>
<dbReference type="OrthoDB" id="9767721at2"/>
<dbReference type="STRING" id="1122934.SAMN02745691_02179"/>
<keyword evidence="7 12" id="KW-0143">Chaperone</keyword>
<dbReference type="InterPro" id="IPR037041">
    <property type="entry name" value="Trigger_fac_C_sf"/>
</dbReference>
<dbReference type="Gene3D" id="3.30.70.1050">
    <property type="entry name" value="Trigger factor ribosome-binding domain"/>
    <property type="match status" value="1"/>
</dbReference>
<gene>
    <name evidence="12" type="primary">tig</name>
    <name evidence="17" type="ORF">SAMN02745691_02179</name>
</gene>
<name>A0A1M6KDP0_9FIRM</name>
<dbReference type="SUPFAM" id="SSF102735">
    <property type="entry name" value="Trigger factor ribosome-binding domain"/>
    <property type="match status" value="1"/>
</dbReference>
<keyword evidence="18" id="KW-1185">Reference proteome</keyword>
<dbReference type="Gene3D" id="1.10.3120.10">
    <property type="entry name" value="Trigger factor, C-terminal domain"/>
    <property type="match status" value="1"/>
</dbReference>
<feature type="coiled-coil region" evidence="15">
    <location>
        <begin position="261"/>
        <end position="298"/>
    </location>
</feature>
<evidence type="ECO:0000256" key="5">
    <source>
        <dbReference type="ARBA" id="ARBA00022618"/>
    </source>
</evidence>
<proteinExistence type="inferred from homology"/>
<dbReference type="InterPro" id="IPR036611">
    <property type="entry name" value="Trigger_fac_ribosome-bd_sf"/>
</dbReference>
<dbReference type="GO" id="GO:0043022">
    <property type="term" value="F:ribosome binding"/>
    <property type="evidence" value="ECO:0007669"/>
    <property type="project" value="TreeGrafter"/>
</dbReference>
<comment type="function">
    <text evidence="10 12">Involved in protein export. Acts as a chaperone by maintaining the newly synthesized protein in an open conformation. Functions as a peptidyl-prolyl cis-trans isomerase.</text>
</comment>
<evidence type="ECO:0000256" key="7">
    <source>
        <dbReference type="ARBA" id="ARBA00023186"/>
    </source>
</evidence>
<dbReference type="GO" id="GO:0043335">
    <property type="term" value="P:protein unfolding"/>
    <property type="evidence" value="ECO:0007669"/>
    <property type="project" value="TreeGrafter"/>
</dbReference>
<dbReference type="InterPro" id="IPR008880">
    <property type="entry name" value="Trigger_fac_C"/>
</dbReference>
<dbReference type="InterPro" id="IPR005215">
    <property type="entry name" value="Trig_fac"/>
</dbReference>
<evidence type="ECO:0000256" key="8">
    <source>
        <dbReference type="ARBA" id="ARBA00023235"/>
    </source>
</evidence>
<evidence type="ECO:0000259" key="16">
    <source>
        <dbReference type="PROSITE" id="PS50059"/>
    </source>
</evidence>
<reference evidence="17 18" key="1">
    <citation type="submission" date="2016-11" db="EMBL/GenBank/DDBJ databases">
        <authorList>
            <person name="Jaros S."/>
            <person name="Januszkiewicz K."/>
            <person name="Wedrychowicz H."/>
        </authorList>
    </citation>
    <scope>NUCLEOTIDE SEQUENCE [LARGE SCALE GENOMIC DNA]</scope>
    <source>
        <strain evidence="17 18">DSM 15970</strain>
    </source>
</reference>
<dbReference type="PANTHER" id="PTHR30560:SF3">
    <property type="entry name" value="TRIGGER FACTOR-LIKE PROTEIN TIG, CHLOROPLASTIC"/>
    <property type="match status" value="1"/>
</dbReference>
<dbReference type="RefSeq" id="WP_073994435.1">
    <property type="nucleotide sequence ID" value="NZ_FQYT01000026.1"/>
</dbReference>
<dbReference type="Pfam" id="PF05697">
    <property type="entry name" value="Trigger_N"/>
    <property type="match status" value="1"/>
</dbReference>
<evidence type="ECO:0000256" key="15">
    <source>
        <dbReference type="SAM" id="Coils"/>
    </source>
</evidence>
<dbReference type="PANTHER" id="PTHR30560">
    <property type="entry name" value="TRIGGER FACTOR CHAPERONE AND PEPTIDYL-PROLYL CIS/TRANS ISOMERASE"/>
    <property type="match status" value="1"/>
</dbReference>
<keyword evidence="6 12" id="KW-0697">Rotamase</keyword>
<evidence type="ECO:0000256" key="1">
    <source>
        <dbReference type="ARBA" id="ARBA00000971"/>
    </source>
</evidence>
<dbReference type="GO" id="GO:0005737">
    <property type="term" value="C:cytoplasm"/>
    <property type="evidence" value="ECO:0007669"/>
    <property type="project" value="UniProtKB-SubCell"/>
</dbReference>
<evidence type="ECO:0000256" key="2">
    <source>
        <dbReference type="ARBA" id="ARBA00005464"/>
    </source>
</evidence>
<dbReference type="GO" id="GO:0044183">
    <property type="term" value="F:protein folding chaperone"/>
    <property type="evidence" value="ECO:0007669"/>
    <property type="project" value="TreeGrafter"/>
</dbReference>
<dbReference type="HAMAP" id="MF_00303">
    <property type="entry name" value="Trigger_factor_Tig"/>
    <property type="match status" value="1"/>
</dbReference>
<dbReference type="NCBIfam" id="TIGR00115">
    <property type="entry name" value="tig"/>
    <property type="match status" value="1"/>
</dbReference>
<dbReference type="Pfam" id="PF00254">
    <property type="entry name" value="FKBP_C"/>
    <property type="match status" value="1"/>
</dbReference>
<dbReference type="Pfam" id="PF05698">
    <property type="entry name" value="Trigger_C"/>
    <property type="match status" value="1"/>
</dbReference>
<dbReference type="InterPro" id="IPR046357">
    <property type="entry name" value="PPIase_dom_sf"/>
</dbReference>
<keyword evidence="15" id="KW-0175">Coiled coil</keyword>
<evidence type="ECO:0000313" key="18">
    <source>
        <dbReference type="Proteomes" id="UP000184342"/>
    </source>
</evidence>
<comment type="similarity">
    <text evidence="2 12 14">Belongs to the FKBP-type PPIase family. Tig subfamily.</text>
</comment>
<accession>A0A1M6KDP0</accession>
<dbReference type="GO" id="GO:0051301">
    <property type="term" value="P:cell division"/>
    <property type="evidence" value="ECO:0007669"/>
    <property type="project" value="UniProtKB-KW"/>
</dbReference>
<evidence type="ECO:0000256" key="6">
    <source>
        <dbReference type="ARBA" id="ARBA00023110"/>
    </source>
</evidence>
<sequence>MGLQVEKLEKNMAKLTIEVPVEKVEKAIDSAYKKQRNNMSVPGFRKGKVPRQMLEKMYGERIFFEDAANEMIPEAFESAALESGLEIVSHPDIEVVKMAKNEPFVFTAMVAVKPEVELGQYKGVEVEKTEVEVTEEEIQAELDKALEQNSRLVPVEDRAVQDSDITSIDFEGFVDGVPFDGGKGEDYSLTIGSHSFIDTFEEQLIGVKIGEEVEINVKFPEEYHSEELKGKPALFKVTVKEIKVKEIPEMDDEFASEVSEFETLEEYKADVKEKLKEKKEAEAKRTKENKVIDKLIENATIDVPDLMVQTQARQMANEFANRIVSQGISMEQYLQITGMTEDKMVDQMKPQALRTIQTSLVLEAIVEKENIEASEEEYNKELQTMAEMYKMEADKLKELISENEEKQIKTDIAVQKAIDMLCEEAVERKEA</sequence>
<comment type="domain">
    <text evidence="12">Consists of 3 domains; the N-terminus binds the ribosome, the middle domain has PPIase activity, while the C-terminus has intrinsic chaperone activity on its own.</text>
</comment>
<protein>
    <recommendedName>
        <fullName evidence="4 12">Trigger factor</fullName>
        <shortName evidence="12">TF</shortName>
        <ecNumber evidence="3 12">5.2.1.8</ecNumber>
    </recommendedName>
    <alternativeName>
        <fullName evidence="11 12">PPIase</fullName>
    </alternativeName>
</protein>
<dbReference type="GO" id="GO:0003755">
    <property type="term" value="F:peptidyl-prolyl cis-trans isomerase activity"/>
    <property type="evidence" value="ECO:0007669"/>
    <property type="project" value="UniProtKB-UniRule"/>
</dbReference>
<evidence type="ECO:0000256" key="3">
    <source>
        <dbReference type="ARBA" id="ARBA00013194"/>
    </source>
</evidence>
<evidence type="ECO:0000256" key="9">
    <source>
        <dbReference type="ARBA" id="ARBA00023306"/>
    </source>
</evidence>
<dbReference type="GO" id="GO:0015031">
    <property type="term" value="P:protein transport"/>
    <property type="evidence" value="ECO:0007669"/>
    <property type="project" value="UniProtKB-UniRule"/>
</dbReference>
<dbReference type="InterPro" id="IPR001179">
    <property type="entry name" value="PPIase_FKBP_dom"/>
</dbReference>
<dbReference type="SUPFAM" id="SSF54534">
    <property type="entry name" value="FKBP-like"/>
    <property type="match status" value="1"/>
</dbReference>
<comment type="catalytic activity">
    <reaction evidence="1 12 13">
        <text>[protein]-peptidylproline (omega=180) = [protein]-peptidylproline (omega=0)</text>
        <dbReference type="Rhea" id="RHEA:16237"/>
        <dbReference type="Rhea" id="RHEA-COMP:10747"/>
        <dbReference type="Rhea" id="RHEA-COMP:10748"/>
        <dbReference type="ChEBI" id="CHEBI:83833"/>
        <dbReference type="ChEBI" id="CHEBI:83834"/>
        <dbReference type="EC" id="5.2.1.8"/>
    </reaction>
</comment>
<keyword evidence="5 12" id="KW-0132">Cell division</keyword>
<dbReference type="FunFam" id="3.10.50.40:FF:000001">
    <property type="entry name" value="Trigger factor"/>
    <property type="match status" value="1"/>
</dbReference>
<dbReference type="Proteomes" id="UP000184342">
    <property type="component" value="Unassembled WGS sequence"/>
</dbReference>
<feature type="coiled-coil region" evidence="15">
    <location>
        <begin position="368"/>
        <end position="406"/>
    </location>
</feature>
<dbReference type="Gene3D" id="3.10.50.40">
    <property type="match status" value="1"/>
</dbReference>
<keyword evidence="12" id="KW-0963">Cytoplasm</keyword>
<dbReference type="SUPFAM" id="SSF109998">
    <property type="entry name" value="Triger factor/SurA peptide-binding domain-like"/>
    <property type="match status" value="1"/>
</dbReference>
<dbReference type="PROSITE" id="PS50059">
    <property type="entry name" value="FKBP_PPIASE"/>
    <property type="match status" value="1"/>
</dbReference>
<comment type="subcellular location">
    <subcellularLocation>
        <location evidence="12">Cytoplasm</location>
    </subcellularLocation>
    <text evidence="12">About half TF is bound to the ribosome near the polypeptide exit tunnel while the other half is free in the cytoplasm.</text>
</comment>
<keyword evidence="8 12" id="KW-0413">Isomerase</keyword>
<dbReference type="PIRSF" id="PIRSF003095">
    <property type="entry name" value="Trigger_factor"/>
    <property type="match status" value="1"/>
</dbReference>
<dbReference type="InterPro" id="IPR027304">
    <property type="entry name" value="Trigger_fact/SurA_dom_sf"/>
</dbReference>
<feature type="domain" description="PPIase FKBP-type" evidence="16">
    <location>
        <begin position="163"/>
        <end position="248"/>
    </location>
</feature>
<evidence type="ECO:0000256" key="12">
    <source>
        <dbReference type="HAMAP-Rule" id="MF_00303"/>
    </source>
</evidence>